<feature type="compositionally biased region" description="Low complexity" evidence="1">
    <location>
        <begin position="186"/>
        <end position="196"/>
    </location>
</feature>
<dbReference type="EMBL" id="CALNXJ010000003">
    <property type="protein sequence ID" value="CAH3036794.1"/>
    <property type="molecule type" value="Genomic_DNA"/>
</dbReference>
<keyword evidence="3" id="KW-1185">Reference proteome</keyword>
<comment type="caution">
    <text evidence="2">The sequence shown here is derived from an EMBL/GenBank/DDBJ whole genome shotgun (WGS) entry which is preliminary data.</text>
</comment>
<evidence type="ECO:0000313" key="3">
    <source>
        <dbReference type="Proteomes" id="UP001159428"/>
    </source>
</evidence>
<protein>
    <recommendedName>
        <fullName evidence="4">C2H2-type domain-containing protein</fullName>
    </recommendedName>
</protein>
<accession>A0AAU9VVN5</accession>
<feature type="region of interest" description="Disordered" evidence="1">
    <location>
        <begin position="157"/>
        <end position="196"/>
    </location>
</feature>
<name>A0AAU9VVN5_9CNID</name>
<dbReference type="PANTHER" id="PTHR33845">
    <property type="entry name" value="C2H2-TYPE DOMAIN-CONTAINING PROTEIN"/>
    <property type="match status" value="1"/>
</dbReference>
<feature type="compositionally biased region" description="Basic and acidic residues" evidence="1">
    <location>
        <begin position="170"/>
        <end position="185"/>
    </location>
</feature>
<evidence type="ECO:0008006" key="4">
    <source>
        <dbReference type="Google" id="ProtNLM"/>
    </source>
</evidence>
<proteinExistence type="predicted"/>
<reference evidence="2 3" key="1">
    <citation type="submission" date="2022-05" db="EMBL/GenBank/DDBJ databases">
        <authorList>
            <consortium name="Genoscope - CEA"/>
            <person name="William W."/>
        </authorList>
    </citation>
    <scope>NUCLEOTIDE SEQUENCE [LARGE SCALE GENOMIC DNA]</scope>
</reference>
<dbReference type="AlphaFoldDB" id="A0AAU9VVN5"/>
<dbReference type="Proteomes" id="UP001159428">
    <property type="component" value="Unassembled WGS sequence"/>
</dbReference>
<organism evidence="2 3">
    <name type="scientific">Pocillopora meandrina</name>
    <dbReference type="NCBI Taxonomy" id="46732"/>
    <lineage>
        <taxon>Eukaryota</taxon>
        <taxon>Metazoa</taxon>
        <taxon>Cnidaria</taxon>
        <taxon>Anthozoa</taxon>
        <taxon>Hexacorallia</taxon>
        <taxon>Scleractinia</taxon>
        <taxon>Astrocoeniina</taxon>
        <taxon>Pocilloporidae</taxon>
        <taxon>Pocillopora</taxon>
    </lineage>
</organism>
<evidence type="ECO:0000313" key="2">
    <source>
        <dbReference type="EMBL" id="CAH3036794.1"/>
    </source>
</evidence>
<gene>
    <name evidence="2" type="ORF">PMEA_00017183</name>
</gene>
<dbReference type="PANTHER" id="PTHR33845:SF1">
    <property type="entry name" value="C2H2-TYPE DOMAIN-CONTAINING PROTEIN"/>
    <property type="match status" value="1"/>
</dbReference>
<sequence>MALCNYITLVGKVTPCGRSPDYPGQVECITLEDCTKDVPGHLSTLGLSADEGSRTEMKLLLARAGVFSFEQKHLTLTICPRHRADFGIRWRTRKTLCAIPKDLATHKSSSAKGSNRVDSRKSMYIFCNTNTLVPVGSPICRRCDEFICRQVADEQTPAEGAGASAVSTPKEPRVVHEMETGRPGEESSAGSESSSDGLETDLMFLEISSQGLKDDETFLSPDTASLVSSTSEESIISKPNSREKLNEYLVSKNIEPVSQPWVEWEKASDSTKLWYTRRTAEIFSSVLHDLTPSCAGSLWQAVVSYPAMNEALGLDELSETSKCYLQVLAEAYNKAHGWDTRRQILSMMCGVSNYNDISRFIPGLSRYRFTIANLHRLQHGSGASVTPQPSSKIRVDPRQLDHYLSYITSPHLVQDLPFGQKTLKLSSGQLVEVPNVIRTMIPQRIVRQYTQYCKETGFEAFSERTMLRVLNECKASTRKSLQGLDYFAADGARAFDELEGLVLQLGELGLGKEWQVRYVKSLKVAKFYLKGDFKVHVSSSSPVASHCSVFALSDTEDSDLRQQCKHNHNELCDHCESLHSTLNDISTAVDEASFTTEEDKDEALFLVSSATLAIQSWKCHLLRSTHQDQARLDVIDALNSGTVFIVNDWAMKFLPQRYRESQTDWFGKRGISWHISVVYRRIEGVLQWQAFIHVIQSCTQGISAVTAIMQHVLATLKQEYPEINKAHFRQDNAGCYHSSRTLMKCQEISANTGVKIVRVDFSDPQGGKGAADRLAASCKSHIRAFINEGHDVCTASDLKEALLSHGGLEGVRVVSLDTIEETPDDVQTITGITKLNNFEFSSVGSFSCWRAYSVGQGKVIKIEKSSSGPGQGILQPSFSAGDFRSYKSTPHKSSGEENVAEETASIERGQAAGVYSCPQDGCTRVFQRLSALEKHLSLKNVPGYQKKFFNGLGKIGYKSYLEEGVGKLPSLQAPVRQEDSRVSLKEGWALRVVRKAYRFSEKQKSYLLSKFRIRQTTGHKLDAEVVAREMRRARGTDGARLFQSSEFLTTTQITSFFSRQSALVRQRDPDEADIRAAQEESNFSEAKETVASIQLDHPLIYDQYDLCEMALNDSLKILKLPMLQHMCEDLGLDIPSKPMRKKAPYLALLKEIVSKCTCQKSSWC</sequence>
<evidence type="ECO:0000256" key="1">
    <source>
        <dbReference type="SAM" id="MobiDB-lite"/>
    </source>
</evidence>